<dbReference type="GO" id="GO:0019877">
    <property type="term" value="P:diaminopimelate biosynthetic process"/>
    <property type="evidence" value="ECO:0007669"/>
    <property type="project" value="TreeGrafter"/>
</dbReference>
<organism evidence="4 5">
    <name type="scientific">Psychrobacillus soli</name>
    <dbReference type="NCBI Taxonomy" id="1543965"/>
    <lineage>
        <taxon>Bacteria</taxon>
        <taxon>Bacillati</taxon>
        <taxon>Bacillota</taxon>
        <taxon>Bacilli</taxon>
        <taxon>Bacillales</taxon>
        <taxon>Bacillaceae</taxon>
        <taxon>Psychrobacillus</taxon>
    </lineage>
</organism>
<accession>A0A544TFZ6</accession>
<feature type="binding site" evidence="2">
    <location>
        <position position="94"/>
    </location>
    <ligand>
        <name>Mn(2+)</name>
        <dbReference type="ChEBI" id="CHEBI:29035"/>
        <label>2</label>
    </ligand>
</feature>
<name>A0A544TFZ6_9BACI</name>
<dbReference type="GO" id="GO:0050118">
    <property type="term" value="F:N-acetyldiaminopimelate deacetylase activity"/>
    <property type="evidence" value="ECO:0007669"/>
    <property type="project" value="UniProtKB-ARBA"/>
</dbReference>
<keyword evidence="5" id="KW-1185">Reference proteome</keyword>
<proteinExistence type="predicted"/>
<dbReference type="InterPro" id="IPR011650">
    <property type="entry name" value="Peptidase_M20_dimer"/>
</dbReference>
<keyword evidence="2" id="KW-0464">Manganese</keyword>
<dbReference type="PIRSF" id="PIRSF005962">
    <property type="entry name" value="Pept_M20D_amidohydro"/>
    <property type="match status" value="1"/>
</dbReference>
<dbReference type="AlphaFoldDB" id="A0A544TFZ6"/>
<comment type="cofactor">
    <cofactor evidence="2">
        <name>Mn(2+)</name>
        <dbReference type="ChEBI" id="CHEBI:29035"/>
    </cofactor>
    <text evidence="2">The Mn(2+) ion enhances activity.</text>
</comment>
<keyword evidence="1" id="KW-0378">Hydrolase</keyword>
<reference evidence="4 5" key="1">
    <citation type="submission" date="2019-05" db="EMBL/GenBank/DDBJ databases">
        <title>Psychrobacillus vulpis sp. nov., a new species isolated from feces of a red fox that inhabits in The Tablas de Daimiel Natural Park, Albacete, Spain.</title>
        <authorList>
            <person name="Rodriguez M."/>
            <person name="Reina J.C."/>
            <person name="Bejar V."/>
            <person name="Llamas I."/>
        </authorList>
    </citation>
    <scope>NUCLEOTIDE SEQUENCE [LARGE SCALE GENOMIC DNA]</scope>
    <source>
        <strain evidence="4 5">NHI-2</strain>
    </source>
</reference>
<feature type="binding site" evidence="2">
    <location>
        <position position="347"/>
    </location>
    <ligand>
        <name>Mn(2+)</name>
        <dbReference type="ChEBI" id="CHEBI:29035"/>
        <label>2</label>
    </ligand>
</feature>
<evidence type="ECO:0000259" key="3">
    <source>
        <dbReference type="Pfam" id="PF07687"/>
    </source>
</evidence>
<dbReference type="Pfam" id="PF07687">
    <property type="entry name" value="M20_dimer"/>
    <property type="match status" value="1"/>
</dbReference>
<dbReference type="SUPFAM" id="SSF53187">
    <property type="entry name" value="Zn-dependent exopeptidases"/>
    <property type="match status" value="1"/>
</dbReference>
<dbReference type="InterPro" id="IPR002933">
    <property type="entry name" value="Peptidase_M20"/>
</dbReference>
<feature type="binding site" evidence="2">
    <location>
        <position position="92"/>
    </location>
    <ligand>
        <name>Mn(2+)</name>
        <dbReference type="ChEBI" id="CHEBI:29035"/>
        <label>2</label>
    </ligand>
</feature>
<feature type="domain" description="Peptidase M20 dimerisation" evidence="3">
    <location>
        <begin position="182"/>
        <end position="270"/>
    </location>
</feature>
<gene>
    <name evidence="4" type="ORF">FG383_06660</name>
</gene>
<dbReference type="EMBL" id="VDGG01000011">
    <property type="protein sequence ID" value="TQR16393.1"/>
    <property type="molecule type" value="Genomic_DNA"/>
</dbReference>
<protein>
    <submittedName>
        <fullName evidence="4">N-acetyldiaminopimelate deacetylase</fullName>
    </submittedName>
</protein>
<dbReference type="FunFam" id="3.30.70.360:FF:000001">
    <property type="entry name" value="N-acetyldiaminopimelate deacetylase"/>
    <property type="match status" value="1"/>
</dbReference>
<feature type="binding site" evidence="2">
    <location>
        <position position="154"/>
    </location>
    <ligand>
        <name>Mn(2+)</name>
        <dbReference type="ChEBI" id="CHEBI:29035"/>
        <label>2</label>
    </ligand>
</feature>
<dbReference type="OrthoDB" id="9776731at2"/>
<evidence type="ECO:0000256" key="1">
    <source>
        <dbReference type="ARBA" id="ARBA00022801"/>
    </source>
</evidence>
<dbReference type="PANTHER" id="PTHR11014">
    <property type="entry name" value="PEPTIDASE M20 FAMILY MEMBER"/>
    <property type="match status" value="1"/>
</dbReference>
<dbReference type="Pfam" id="PF01546">
    <property type="entry name" value="Peptidase_M20"/>
    <property type="match status" value="1"/>
</dbReference>
<dbReference type="Gene3D" id="3.30.70.360">
    <property type="match status" value="1"/>
</dbReference>
<keyword evidence="2" id="KW-0479">Metal-binding</keyword>
<dbReference type="InterPro" id="IPR017439">
    <property type="entry name" value="Amidohydrolase"/>
</dbReference>
<evidence type="ECO:0000313" key="5">
    <source>
        <dbReference type="Proteomes" id="UP000318937"/>
    </source>
</evidence>
<dbReference type="CDD" id="cd05670">
    <property type="entry name" value="M20_Acy1_YkuR-like"/>
    <property type="match status" value="1"/>
</dbReference>
<evidence type="ECO:0000313" key="4">
    <source>
        <dbReference type="EMBL" id="TQR16393.1"/>
    </source>
</evidence>
<feature type="binding site" evidence="2">
    <location>
        <position position="126"/>
    </location>
    <ligand>
        <name>Mn(2+)</name>
        <dbReference type="ChEBI" id="CHEBI:29035"/>
        <label>2</label>
    </ligand>
</feature>
<dbReference type="SUPFAM" id="SSF55031">
    <property type="entry name" value="Bacterial exopeptidase dimerisation domain"/>
    <property type="match status" value="1"/>
</dbReference>
<sequence length="375" mass="41615">MKSLIEIRRDLHRIPELGFQEIKTQSYLLEQIHALSQDRLTIIQWKTGIVVKVTGTEGKKTIGWRTDIDGLPITEATDLPFQSEHEEKMHACGHDVHMTVALGLLEKLVHKPINDHVVIIFQPAEEGPGGALPMREWMKKEHPELVPDQIYAFHIAPEYPVGTVATRPGLLFANTSELFIDLVGKEGHAAYPHQAKDMSIAAATLLLQLQTIVSRSVNPMAPAVLTIGKMSSGTVQNIISGQARLEGTIRTMDAATMTSIKGKIESFCRATEIAFDCDVRIDYGSSYYQVKNDETLAKEFLSFAEQDESTTAIACDAAMTGEDFGYFLQEIPGVLFWAGVDSSFGLHHAKLNPDEAVIDYLVPFIESYFRVLSNK</sequence>
<dbReference type="Proteomes" id="UP000318937">
    <property type="component" value="Unassembled WGS sequence"/>
</dbReference>
<dbReference type="InterPro" id="IPR036264">
    <property type="entry name" value="Bact_exopeptidase_dim_dom"/>
</dbReference>
<dbReference type="Gene3D" id="3.40.630.10">
    <property type="entry name" value="Zn peptidases"/>
    <property type="match status" value="1"/>
</dbReference>
<comment type="caution">
    <text evidence="4">The sequence shown here is derived from an EMBL/GenBank/DDBJ whole genome shotgun (WGS) entry which is preliminary data.</text>
</comment>
<dbReference type="RefSeq" id="WP_142606212.1">
    <property type="nucleotide sequence ID" value="NZ_VDGG01000011.1"/>
</dbReference>
<dbReference type="GO" id="GO:0046872">
    <property type="term" value="F:metal ion binding"/>
    <property type="evidence" value="ECO:0007669"/>
    <property type="project" value="UniProtKB-KW"/>
</dbReference>
<dbReference type="NCBIfam" id="TIGR01891">
    <property type="entry name" value="amidohydrolases"/>
    <property type="match status" value="1"/>
</dbReference>
<dbReference type="PANTHER" id="PTHR11014:SF98">
    <property type="entry name" value="N-ACETYLDIAMINOPIMELATE DEACETYLASE"/>
    <property type="match status" value="1"/>
</dbReference>
<evidence type="ECO:0000256" key="2">
    <source>
        <dbReference type="PIRSR" id="PIRSR005962-1"/>
    </source>
</evidence>